<feature type="coiled-coil region" evidence="1">
    <location>
        <begin position="94"/>
        <end position="142"/>
    </location>
</feature>
<proteinExistence type="predicted"/>
<evidence type="ECO:0000259" key="2">
    <source>
        <dbReference type="PROSITE" id="PS50021"/>
    </source>
</evidence>
<dbReference type="InterPro" id="IPR036872">
    <property type="entry name" value="CH_dom_sf"/>
</dbReference>
<organism evidence="3 4">
    <name type="scientific">Ancylostoma ceylanicum</name>
    <dbReference type="NCBI Taxonomy" id="53326"/>
    <lineage>
        <taxon>Eukaryota</taxon>
        <taxon>Metazoa</taxon>
        <taxon>Ecdysozoa</taxon>
        <taxon>Nematoda</taxon>
        <taxon>Chromadorea</taxon>
        <taxon>Rhabditida</taxon>
        <taxon>Rhabditina</taxon>
        <taxon>Rhabditomorpha</taxon>
        <taxon>Strongyloidea</taxon>
        <taxon>Ancylostomatidae</taxon>
        <taxon>Ancylostomatinae</taxon>
        <taxon>Ancylostoma</taxon>
    </lineage>
</organism>
<dbReference type="SUPFAM" id="SSF47576">
    <property type="entry name" value="Calponin-homology domain, CH-domain"/>
    <property type="match status" value="1"/>
</dbReference>
<dbReference type="EMBL" id="JARK01000408">
    <property type="protein sequence ID" value="EYC37293.1"/>
    <property type="molecule type" value="Genomic_DNA"/>
</dbReference>
<dbReference type="Proteomes" id="UP000024635">
    <property type="component" value="Unassembled WGS sequence"/>
</dbReference>
<dbReference type="InterPro" id="IPR050540">
    <property type="entry name" value="F-actin_Monoox_Mical"/>
</dbReference>
<gene>
    <name evidence="3" type="primary">Acey_s0808.g2452</name>
    <name evidence="3" type="ORF">Y032_0808g2452</name>
</gene>
<dbReference type="PANTHER" id="PTHR23167">
    <property type="entry name" value="CALPONIN HOMOLOGY DOMAIN-CONTAINING PROTEIN DDB_G0272472-RELATED"/>
    <property type="match status" value="1"/>
</dbReference>
<dbReference type="PROSITE" id="PS50021">
    <property type="entry name" value="CH"/>
    <property type="match status" value="1"/>
</dbReference>
<dbReference type="AlphaFoldDB" id="A0A016WE48"/>
<keyword evidence="4" id="KW-1185">Reference proteome</keyword>
<dbReference type="PANTHER" id="PTHR23167:SF46">
    <property type="entry name" value="EPS15 HOMOLOGY DOMAIN CONTAINING PROTEIN-BINDING PROTEIN 1, ISOFORM F"/>
    <property type="match status" value="1"/>
</dbReference>
<comment type="caution">
    <text evidence="3">The sequence shown here is derived from an EMBL/GenBank/DDBJ whole genome shotgun (WGS) entry which is preliminary data.</text>
</comment>
<evidence type="ECO:0000256" key="1">
    <source>
        <dbReference type="SAM" id="Coils"/>
    </source>
</evidence>
<sequence>MTTFSNHKPLSRELMELTFHYFDYCSTIRSAERIRELETRLLHEGLDKESAMDRVQQMFDELTKKYGGNNGEQEKTERRLISKTEELQATLTELTEVRATLSSLEHKYVHLQKKHERIAAENAEMKKELEEIRTELLERRRRSIARKPLDVNQSLNASTFTDDSMDENAGQLVLQQMTEKINALKEENQKLITTLESERAEHIAQQRDFHTAVIVAERGREEAQAEMTRWIESSRANSSVDSGLWTDLMRRFDKNSKRNALLAWTQAHLTAYPSLSVSNFSSDWSDGRAFCALIHNIRPDLIDRAQISQGGCAQLAVDKAAEVGVIIEPGIFSAGTPDWKNVMAAVFELYKKYESVADQNRGL</sequence>
<dbReference type="SMART" id="SM00033">
    <property type="entry name" value="CH"/>
    <property type="match status" value="1"/>
</dbReference>
<dbReference type="Gene3D" id="1.10.418.10">
    <property type="entry name" value="Calponin-like domain"/>
    <property type="match status" value="1"/>
</dbReference>
<evidence type="ECO:0000313" key="4">
    <source>
        <dbReference type="Proteomes" id="UP000024635"/>
    </source>
</evidence>
<feature type="coiled-coil region" evidence="1">
    <location>
        <begin position="174"/>
        <end position="201"/>
    </location>
</feature>
<name>A0A016WE48_9BILA</name>
<evidence type="ECO:0000313" key="3">
    <source>
        <dbReference type="EMBL" id="EYC37293.1"/>
    </source>
</evidence>
<dbReference type="STRING" id="53326.A0A016WE48"/>
<keyword evidence="1" id="KW-0175">Coiled coil</keyword>
<dbReference type="InterPro" id="IPR001715">
    <property type="entry name" value="CH_dom"/>
</dbReference>
<dbReference type="Pfam" id="PF00307">
    <property type="entry name" value="CH"/>
    <property type="match status" value="1"/>
</dbReference>
<reference evidence="4" key="1">
    <citation type="journal article" date="2015" name="Nat. Genet.">
        <title>The genome and transcriptome of the zoonotic hookworm Ancylostoma ceylanicum identify infection-specific gene families.</title>
        <authorList>
            <person name="Schwarz E.M."/>
            <person name="Hu Y."/>
            <person name="Antoshechkin I."/>
            <person name="Miller M.M."/>
            <person name="Sternberg P.W."/>
            <person name="Aroian R.V."/>
        </authorList>
    </citation>
    <scope>NUCLEOTIDE SEQUENCE</scope>
    <source>
        <strain evidence="4">HY135</strain>
    </source>
</reference>
<dbReference type="OrthoDB" id="10017054at2759"/>
<feature type="domain" description="Calponin-homology (CH)" evidence="2">
    <location>
        <begin position="255"/>
        <end position="363"/>
    </location>
</feature>
<accession>A0A016WE48</accession>
<protein>
    <recommendedName>
        <fullName evidence="2">Calponin-homology (CH) domain-containing protein</fullName>
    </recommendedName>
</protein>